<dbReference type="PANTHER" id="PTHR43767">
    <property type="entry name" value="LONG-CHAIN-FATTY-ACID--COA LIGASE"/>
    <property type="match status" value="1"/>
</dbReference>
<dbReference type="AlphaFoldDB" id="A0AA35CKC8"/>
<keyword evidence="6" id="KW-1185">Reference proteome</keyword>
<dbReference type="PANTHER" id="PTHR43767:SF12">
    <property type="entry name" value="AMP-DEPENDENT SYNTHETASE AND LIGASE"/>
    <property type="match status" value="1"/>
</dbReference>
<feature type="domain" description="AMP-binding enzyme C-terminal" evidence="4">
    <location>
        <begin position="471"/>
        <end position="546"/>
    </location>
</feature>
<gene>
    <name evidence="5" type="ORF">caldi_18170</name>
</gene>
<dbReference type="InterPro" id="IPR045851">
    <property type="entry name" value="AMP-bd_C_sf"/>
</dbReference>
<dbReference type="Gene3D" id="3.30.300.30">
    <property type="match status" value="1"/>
</dbReference>
<dbReference type="EMBL" id="AP025628">
    <property type="protein sequence ID" value="BDG60727.1"/>
    <property type="molecule type" value="Genomic_DNA"/>
</dbReference>
<dbReference type="KEGG" id="cmic:caldi_18170"/>
<organism evidence="5 6">
    <name type="scientific">Caldinitratiruptor microaerophilus</name>
    <dbReference type="NCBI Taxonomy" id="671077"/>
    <lineage>
        <taxon>Bacteria</taxon>
        <taxon>Bacillati</taxon>
        <taxon>Bacillota</taxon>
        <taxon>Clostridia</taxon>
        <taxon>Eubacteriales</taxon>
        <taxon>Symbiobacteriaceae</taxon>
        <taxon>Caldinitratiruptor</taxon>
    </lineage>
</organism>
<dbReference type="RefSeq" id="WP_264841428.1">
    <property type="nucleotide sequence ID" value="NZ_AP025628.1"/>
</dbReference>
<evidence type="ECO:0000259" key="3">
    <source>
        <dbReference type="Pfam" id="PF00501"/>
    </source>
</evidence>
<keyword evidence="2 5" id="KW-0436">Ligase</keyword>
<evidence type="ECO:0000313" key="6">
    <source>
        <dbReference type="Proteomes" id="UP001163687"/>
    </source>
</evidence>
<comment type="similarity">
    <text evidence="1">Belongs to the ATP-dependent AMP-binding enzyme family.</text>
</comment>
<evidence type="ECO:0000313" key="5">
    <source>
        <dbReference type="EMBL" id="BDG60727.1"/>
    </source>
</evidence>
<dbReference type="CDD" id="cd05936">
    <property type="entry name" value="FC-FACS_FadD_like"/>
    <property type="match status" value="1"/>
</dbReference>
<dbReference type="SUPFAM" id="SSF56801">
    <property type="entry name" value="Acetyl-CoA synthetase-like"/>
    <property type="match status" value="1"/>
</dbReference>
<name>A0AA35CKC8_9FIRM</name>
<dbReference type="InterPro" id="IPR050237">
    <property type="entry name" value="ATP-dep_AMP-bd_enzyme"/>
</dbReference>
<evidence type="ECO:0000256" key="2">
    <source>
        <dbReference type="ARBA" id="ARBA00022598"/>
    </source>
</evidence>
<dbReference type="Pfam" id="PF00501">
    <property type="entry name" value="AMP-binding"/>
    <property type="match status" value="1"/>
</dbReference>
<dbReference type="PROSITE" id="PS00455">
    <property type="entry name" value="AMP_BINDING"/>
    <property type="match status" value="1"/>
</dbReference>
<dbReference type="InterPro" id="IPR042099">
    <property type="entry name" value="ANL_N_sf"/>
</dbReference>
<dbReference type="FunFam" id="3.40.50.12780:FF:000003">
    <property type="entry name" value="Long-chain-fatty-acid--CoA ligase FadD"/>
    <property type="match status" value="1"/>
</dbReference>
<dbReference type="InterPro" id="IPR020845">
    <property type="entry name" value="AMP-binding_CS"/>
</dbReference>
<dbReference type="FunFam" id="3.30.300.30:FF:000008">
    <property type="entry name" value="2,3-dihydroxybenzoate-AMP ligase"/>
    <property type="match status" value="1"/>
</dbReference>
<dbReference type="Gene3D" id="3.40.50.12780">
    <property type="entry name" value="N-terminal domain of ligase-like"/>
    <property type="match status" value="1"/>
</dbReference>
<evidence type="ECO:0000256" key="1">
    <source>
        <dbReference type="ARBA" id="ARBA00006432"/>
    </source>
</evidence>
<dbReference type="InterPro" id="IPR025110">
    <property type="entry name" value="AMP-bd_C"/>
</dbReference>
<proteinExistence type="inferred from homology"/>
<protein>
    <submittedName>
        <fullName evidence="5">Long-chain-fatty-acid--CoA ligase</fullName>
    </submittedName>
</protein>
<feature type="domain" description="AMP-dependent synthetase/ligase" evidence="3">
    <location>
        <begin position="34"/>
        <end position="421"/>
    </location>
</feature>
<dbReference type="GO" id="GO:0016877">
    <property type="term" value="F:ligase activity, forming carbon-sulfur bonds"/>
    <property type="evidence" value="ECO:0007669"/>
    <property type="project" value="UniProtKB-ARBA"/>
</dbReference>
<sequence>MTGTAADRPWVKFYDPWVRPHLDYPDVPLYAFLDDTAARKPHGTATIFQGARLTWAGVREAADAFAAALAALGVRPGDRVAIMLPNLPQTVITFYGALKAGAVVVMTNPLYTERELEHQLSDSGAETLVFLDILYPRVSRAVPRTPVRRLIAASIRDALPLPLRLLYPLKARREGHSLALPDQPNLHRLPELLARHRGAPPPAVTVRGEDLALLQYTGGTTGIAKGAMLTHRNLVANTLQTWEWVRGLERGEQRVLAVLPFFHVYGLTTALNLGVATGATLILVARFQVGEVLKLIQRYRPTLFPGAPPMYVAINNHPEVGRYDLSSIQACISGAAPLPVEVQTRFEALTGAKLVEGYGLTEASPVTHANPLQGRRVVGSIGVPFPDTDVRIVSPETGEEVPVGQPGELCVRGPQVMQGYWNRPDETARVLRDGWLHTGDVARIDEDGYCYIVDRLKEVIIASGYNIYPREVEEVLYQHPGIMEAAVIGVPHEYRGETVKAYVVPRPGTTLTEEEVIEFCRERLARYKVPTSVEFRDSLPKSAAGKVLRRVLREEALRQQATPTA</sequence>
<dbReference type="Proteomes" id="UP001163687">
    <property type="component" value="Chromosome"/>
</dbReference>
<reference evidence="5" key="1">
    <citation type="submission" date="2022-03" db="EMBL/GenBank/DDBJ databases">
        <title>Complete genome sequence of Caldinitratiruptor microaerophilus.</title>
        <authorList>
            <person name="Mukaiyama R."/>
            <person name="Nishiyama T."/>
            <person name="Ueda K."/>
        </authorList>
    </citation>
    <scope>NUCLEOTIDE SEQUENCE</scope>
    <source>
        <strain evidence="5">JCM 16183</strain>
    </source>
</reference>
<evidence type="ECO:0000259" key="4">
    <source>
        <dbReference type="Pfam" id="PF13193"/>
    </source>
</evidence>
<accession>A0AA35CKC8</accession>
<dbReference type="Pfam" id="PF13193">
    <property type="entry name" value="AMP-binding_C"/>
    <property type="match status" value="1"/>
</dbReference>
<dbReference type="InterPro" id="IPR000873">
    <property type="entry name" value="AMP-dep_synth/lig_dom"/>
</dbReference>